<keyword evidence="2" id="KW-1185">Reference proteome</keyword>
<evidence type="ECO:0000313" key="2">
    <source>
        <dbReference type="Proteomes" id="UP001500280"/>
    </source>
</evidence>
<protein>
    <recommendedName>
        <fullName evidence="3">TfoX N-terminal domain-containing protein</fullName>
    </recommendedName>
</protein>
<proteinExistence type="predicted"/>
<evidence type="ECO:0000313" key="1">
    <source>
        <dbReference type="EMBL" id="GAA1693381.1"/>
    </source>
</evidence>
<comment type="caution">
    <text evidence="1">The sequence shown here is derived from an EMBL/GenBank/DDBJ whole genome shotgun (WGS) entry which is preliminary data.</text>
</comment>
<name>A0ABP4TVS8_9ACTN</name>
<gene>
    <name evidence="1" type="ORF">GCM10009745_43620</name>
</gene>
<organism evidence="1 2">
    <name type="scientific">Kribbella yunnanensis</name>
    <dbReference type="NCBI Taxonomy" id="190194"/>
    <lineage>
        <taxon>Bacteria</taxon>
        <taxon>Bacillati</taxon>
        <taxon>Actinomycetota</taxon>
        <taxon>Actinomycetes</taxon>
        <taxon>Propionibacteriales</taxon>
        <taxon>Kribbellaceae</taxon>
        <taxon>Kribbella</taxon>
    </lineage>
</organism>
<evidence type="ECO:0008006" key="3">
    <source>
        <dbReference type="Google" id="ProtNLM"/>
    </source>
</evidence>
<dbReference type="RefSeq" id="WP_344154860.1">
    <property type="nucleotide sequence ID" value="NZ_BAAANF010000016.1"/>
</dbReference>
<reference evidence="2" key="1">
    <citation type="journal article" date="2019" name="Int. J. Syst. Evol. Microbiol.">
        <title>The Global Catalogue of Microorganisms (GCM) 10K type strain sequencing project: providing services to taxonomists for standard genome sequencing and annotation.</title>
        <authorList>
            <consortium name="The Broad Institute Genomics Platform"/>
            <consortium name="The Broad Institute Genome Sequencing Center for Infectious Disease"/>
            <person name="Wu L."/>
            <person name="Ma J."/>
        </authorList>
    </citation>
    <scope>NUCLEOTIDE SEQUENCE [LARGE SCALE GENOMIC DNA]</scope>
    <source>
        <strain evidence="2">JCM 14307</strain>
    </source>
</reference>
<accession>A0ABP4TVS8</accession>
<dbReference type="EMBL" id="BAAANF010000016">
    <property type="protein sequence ID" value="GAA1693381.1"/>
    <property type="molecule type" value="Genomic_DNA"/>
</dbReference>
<sequence>MMEKISDEALAAYDDLVAELEPAGVTRGQSFGMPCLKIGRKMVAGMFGNAMAFKLPPGVLEEALAVPGAGPFDPAGGRPMKEWVLIPLEQSAVWAEYGADALEYVRG</sequence>
<dbReference type="Proteomes" id="UP001500280">
    <property type="component" value="Unassembled WGS sequence"/>
</dbReference>